<dbReference type="GO" id="GO:0016020">
    <property type="term" value="C:membrane"/>
    <property type="evidence" value="ECO:0007669"/>
    <property type="project" value="InterPro"/>
</dbReference>
<dbReference type="InterPro" id="IPR019734">
    <property type="entry name" value="TPR_rpt"/>
</dbReference>
<protein>
    <submittedName>
        <fullName evidence="4">FMN-binding domain protein</fullName>
    </submittedName>
</protein>
<dbReference type="GO" id="GO:0010181">
    <property type="term" value="F:FMN binding"/>
    <property type="evidence" value="ECO:0007669"/>
    <property type="project" value="InterPro"/>
</dbReference>
<dbReference type="PROSITE" id="PS50005">
    <property type="entry name" value="TPR"/>
    <property type="match status" value="1"/>
</dbReference>
<evidence type="ECO:0000313" key="4">
    <source>
        <dbReference type="EMBL" id="TWU51631.1"/>
    </source>
</evidence>
<dbReference type="InterPro" id="IPR007329">
    <property type="entry name" value="FMN-bd"/>
</dbReference>
<feature type="domain" description="FMN-binding" evidence="3">
    <location>
        <begin position="337"/>
        <end position="410"/>
    </location>
</feature>
<accession>A0A5C6EWL6</accession>
<gene>
    <name evidence="4" type="ORF">Poly59_32250</name>
</gene>
<evidence type="ECO:0000256" key="2">
    <source>
        <dbReference type="SAM" id="SignalP"/>
    </source>
</evidence>
<dbReference type="SUPFAM" id="SSF48452">
    <property type="entry name" value="TPR-like"/>
    <property type="match status" value="1"/>
</dbReference>
<dbReference type="SMART" id="SM00900">
    <property type="entry name" value="FMN_bind"/>
    <property type="match status" value="1"/>
</dbReference>
<reference evidence="4 5" key="1">
    <citation type="submission" date="2019-02" db="EMBL/GenBank/DDBJ databases">
        <title>Deep-cultivation of Planctomycetes and their phenomic and genomic characterization uncovers novel biology.</title>
        <authorList>
            <person name="Wiegand S."/>
            <person name="Jogler M."/>
            <person name="Boedeker C."/>
            <person name="Pinto D."/>
            <person name="Vollmers J."/>
            <person name="Rivas-Marin E."/>
            <person name="Kohn T."/>
            <person name="Peeters S.H."/>
            <person name="Heuer A."/>
            <person name="Rast P."/>
            <person name="Oberbeckmann S."/>
            <person name="Bunk B."/>
            <person name="Jeske O."/>
            <person name="Meyerdierks A."/>
            <person name="Storesund J.E."/>
            <person name="Kallscheuer N."/>
            <person name="Luecker S."/>
            <person name="Lage O.M."/>
            <person name="Pohl T."/>
            <person name="Merkel B.J."/>
            <person name="Hornburger P."/>
            <person name="Mueller R.-W."/>
            <person name="Bruemmer F."/>
            <person name="Labrenz M."/>
            <person name="Spormann A.M."/>
            <person name="Op Den Camp H."/>
            <person name="Overmann J."/>
            <person name="Amann R."/>
            <person name="Jetten M.S.M."/>
            <person name="Mascher T."/>
            <person name="Medema M.H."/>
            <person name="Devos D.P."/>
            <person name="Kaster A.-K."/>
            <person name="Ovreas L."/>
            <person name="Rohde M."/>
            <person name="Galperin M.Y."/>
            <person name="Jogler C."/>
        </authorList>
    </citation>
    <scope>NUCLEOTIDE SEQUENCE [LARGE SCALE GENOMIC DNA]</scope>
    <source>
        <strain evidence="4 5">Poly59</strain>
    </source>
</reference>
<evidence type="ECO:0000259" key="3">
    <source>
        <dbReference type="SMART" id="SM00900"/>
    </source>
</evidence>
<feature type="repeat" description="TPR" evidence="1">
    <location>
        <begin position="263"/>
        <end position="296"/>
    </location>
</feature>
<dbReference type="AlphaFoldDB" id="A0A5C6EWL6"/>
<keyword evidence="1" id="KW-0802">TPR repeat</keyword>
<dbReference type="Proteomes" id="UP000317977">
    <property type="component" value="Unassembled WGS sequence"/>
</dbReference>
<proteinExistence type="predicted"/>
<feature type="signal peptide" evidence="2">
    <location>
        <begin position="1"/>
        <end position="17"/>
    </location>
</feature>
<dbReference type="Pfam" id="PF13174">
    <property type="entry name" value="TPR_6"/>
    <property type="match status" value="1"/>
</dbReference>
<dbReference type="InterPro" id="IPR011990">
    <property type="entry name" value="TPR-like_helical_dom_sf"/>
</dbReference>
<feature type="chain" id="PRO_5022990223" evidence="2">
    <location>
        <begin position="18"/>
        <end position="412"/>
    </location>
</feature>
<dbReference type="Pfam" id="PF04205">
    <property type="entry name" value="FMN_bind"/>
    <property type="match status" value="1"/>
</dbReference>
<comment type="caution">
    <text evidence="4">The sequence shown here is derived from an EMBL/GenBank/DDBJ whole genome shotgun (WGS) entry which is preliminary data.</text>
</comment>
<evidence type="ECO:0000256" key="1">
    <source>
        <dbReference type="PROSITE-ProRule" id="PRU00339"/>
    </source>
</evidence>
<organism evidence="4 5">
    <name type="scientific">Rubripirellula reticaptiva</name>
    <dbReference type="NCBI Taxonomy" id="2528013"/>
    <lineage>
        <taxon>Bacteria</taxon>
        <taxon>Pseudomonadati</taxon>
        <taxon>Planctomycetota</taxon>
        <taxon>Planctomycetia</taxon>
        <taxon>Pirellulales</taxon>
        <taxon>Pirellulaceae</taxon>
        <taxon>Rubripirellula</taxon>
    </lineage>
</organism>
<dbReference type="Gene3D" id="3.90.1010.20">
    <property type="match status" value="1"/>
</dbReference>
<name>A0A5C6EWL6_9BACT</name>
<keyword evidence="5" id="KW-1185">Reference proteome</keyword>
<dbReference type="EMBL" id="SJPX01000003">
    <property type="protein sequence ID" value="TWU51631.1"/>
    <property type="molecule type" value="Genomic_DNA"/>
</dbReference>
<dbReference type="Gene3D" id="1.25.40.10">
    <property type="entry name" value="Tetratricopeptide repeat domain"/>
    <property type="match status" value="1"/>
</dbReference>
<evidence type="ECO:0000313" key="5">
    <source>
        <dbReference type="Proteomes" id="UP000317977"/>
    </source>
</evidence>
<sequence precursor="true">MVGLGLLYLSLAGSTFAQDSIEFINGSTMNGEIIKIREEESEIDFLTKIGSRSFQRTYPFSKIRSVTQAGKKTSLDGNSDNNGGRTRDEVLALIESVGSQPPKWLESTELNHPQSLELNWPLKSPGPWNESKNVGQYIWGRVNPNEGRWKPGLKLVYQCMKLHQGNHELLSRDMQKLGDMYFTLFRDYSRAAFWLQKSDATAANPVGVYLAECYWRLGNRSMALSMLDSEQVHFSAIKLFGDMGEIDKALAVTDVYSKTRQFNEAFLNAGDALRGAGRFDEAITYYQQVIDRDEARNQEYLARFKGRASDAIEAIRLFDRADVRRVADGTYTASSMGYNGQVEVEVEVASAKILQVRVTKHREKQFYAALTDTPQQIIELQGIKDVDGTSGATITSQAIIAATAKALADGSK</sequence>
<keyword evidence="2" id="KW-0732">Signal</keyword>